<dbReference type="Gene3D" id="3.90.1010.10">
    <property type="match status" value="1"/>
</dbReference>
<dbReference type="Proteomes" id="UP000054761">
    <property type="component" value="Unassembled WGS sequence"/>
</dbReference>
<name>A0A0W0W3M7_9GAMM</name>
<dbReference type="InterPro" id="IPR002871">
    <property type="entry name" value="NIF_FeS_clus_asmbl_NifU_N"/>
</dbReference>
<dbReference type="EMBL" id="LNYH01000052">
    <property type="protein sequence ID" value="KTD26897.1"/>
    <property type="molecule type" value="Genomic_DNA"/>
</dbReference>
<dbReference type="STRING" id="454.Lisr_1108"/>
<dbReference type="EMBL" id="CP038254">
    <property type="protein sequence ID" value="QBR84298.1"/>
    <property type="molecule type" value="Genomic_DNA"/>
</dbReference>
<dbReference type="GO" id="GO:0005506">
    <property type="term" value="F:iron ion binding"/>
    <property type="evidence" value="ECO:0007669"/>
    <property type="project" value="InterPro"/>
</dbReference>
<sequence>MMYNKLVEDCFFSTEHVGVLNDAHNDCVSFRSSLAGPGGIIELSIRCDHYGLITDACFKTQGNPYTIAMLEWLCRQLEGEPLYLHPRWNYQQILELFDVPDTQYPVAIRIEDIYTEIIKRMKKKLKEVNHDNSDATFE</sequence>
<dbReference type="Proteomes" id="UP000295517">
    <property type="component" value="Chromosome"/>
</dbReference>
<evidence type="ECO:0000313" key="2">
    <source>
        <dbReference type="EMBL" id="KTD26897.1"/>
    </source>
</evidence>
<keyword evidence="4" id="KW-1185">Reference proteome</keyword>
<dbReference type="GO" id="GO:0016226">
    <property type="term" value="P:iron-sulfur cluster assembly"/>
    <property type="evidence" value="ECO:0007669"/>
    <property type="project" value="InterPro"/>
</dbReference>
<dbReference type="AlphaFoldDB" id="A0A0W0W3M7"/>
<organism evidence="2 4">
    <name type="scientific">Legionella israelensis</name>
    <dbReference type="NCBI Taxonomy" id="454"/>
    <lineage>
        <taxon>Bacteria</taxon>
        <taxon>Pseudomonadati</taxon>
        <taxon>Pseudomonadota</taxon>
        <taxon>Gammaproteobacteria</taxon>
        <taxon>Legionellales</taxon>
        <taxon>Legionellaceae</taxon>
        <taxon>Legionella</taxon>
    </lineage>
</organism>
<evidence type="ECO:0000313" key="3">
    <source>
        <dbReference type="EMBL" id="QBR84298.1"/>
    </source>
</evidence>
<evidence type="ECO:0000313" key="5">
    <source>
        <dbReference type="Proteomes" id="UP000295517"/>
    </source>
</evidence>
<dbReference type="RefSeq" id="WP_058501463.1">
    <property type="nucleotide sequence ID" value="NZ_CAAAJA010000001.1"/>
</dbReference>
<reference evidence="2 4" key="1">
    <citation type="submission" date="2015-11" db="EMBL/GenBank/DDBJ databases">
        <title>Genomic analysis of 38 Legionella species identifies large and diverse effector repertoires.</title>
        <authorList>
            <person name="Burstein D."/>
            <person name="Amaro F."/>
            <person name="Zusman T."/>
            <person name="Lifshitz Z."/>
            <person name="Cohen O."/>
            <person name="Gilbert J.A."/>
            <person name="Pupko T."/>
            <person name="Shuman H.A."/>
            <person name="Segal G."/>
        </authorList>
    </citation>
    <scope>NUCLEOTIDE SEQUENCE [LARGE SCALE GENOMIC DNA]</scope>
    <source>
        <strain evidence="2 4">Bercovier 4</strain>
    </source>
</reference>
<reference evidence="3 5" key="2">
    <citation type="submission" date="2019-03" db="EMBL/GenBank/DDBJ databases">
        <title>Diverse conjugative elements silence natural transformation in Legionella species.</title>
        <authorList>
            <person name="Durieux I."/>
            <person name="Ginevra C."/>
            <person name="Attaiech L."/>
            <person name="Picq K."/>
            <person name="Juan P.A."/>
            <person name="Jarraud S."/>
            <person name="Charpentier X."/>
        </authorList>
    </citation>
    <scope>NUCLEOTIDE SEQUENCE [LARGE SCALE GENOMIC DNA]</scope>
    <source>
        <strain evidence="3 5">HL-0427-4011</strain>
    </source>
</reference>
<dbReference type="PATRIC" id="fig|454.4.peg.1189"/>
<accession>A0A0W0W3M7</accession>
<gene>
    <name evidence="3" type="ORF">E3983_07945</name>
    <name evidence="2" type="ORF">Lisr_1108</name>
</gene>
<dbReference type="GO" id="GO:0051536">
    <property type="term" value="F:iron-sulfur cluster binding"/>
    <property type="evidence" value="ECO:0007669"/>
    <property type="project" value="InterPro"/>
</dbReference>
<dbReference type="SUPFAM" id="SSF82649">
    <property type="entry name" value="SufE/NifU"/>
    <property type="match status" value="1"/>
</dbReference>
<evidence type="ECO:0000313" key="4">
    <source>
        <dbReference type="Proteomes" id="UP000054761"/>
    </source>
</evidence>
<protein>
    <submittedName>
        <fullName evidence="2">Putative iron-sulpher cluster proteins NifU</fullName>
    </submittedName>
</protein>
<dbReference type="OrthoDB" id="46697at2"/>
<feature type="domain" description="NIF system FeS cluster assembly NifU N-terminal" evidence="1">
    <location>
        <begin position="2"/>
        <end position="124"/>
    </location>
</feature>
<dbReference type="Pfam" id="PF01592">
    <property type="entry name" value="NifU_N"/>
    <property type="match status" value="1"/>
</dbReference>
<evidence type="ECO:0000259" key="1">
    <source>
        <dbReference type="Pfam" id="PF01592"/>
    </source>
</evidence>
<proteinExistence type="predicted"/>